<dbReference type="InterPro" id="IPR004111">
    <property type="entry name" value="Repressor_TetR_C"/>
</dbReference>
<reference evidence="7 8" key="1">
    <citation type="submission" date="2018-08" db="EMBL/GenBank/DDBJ databases">
        <title>Sequencing the genomes of 1000 actinobacteria strains.</title>
        <authorList>
            <person name="Klenk H.-P."/>
        </authorList>
    </citation>
    <scope>NUCLEOTIDE SEQUENCE [LARGE SCALE GENOMIC DNA]</scope>
    <source>
        <strain evidence="7 8">DSM 44099</strain>
    </source>
</reference>
<evidence type="ECO:0000256" key="4">
    <source>
        <dbReference type="PROSITE-ProRule" id="PRU00335"/>
    </source>
</evidence>
<accession>A0A3D9ZYC0</accession>
<gene>
    <name evidence="7" type="ORF">DFJ67_8204</name>
</gene>
<dbReference type="GO" id="GO:0000976">
    <property type="term" value="F:transcription cis-regulatory region binding"/>
    <property type="evidence" value="ECO:0007669"/>
    <property type="project" value="TreeGrafter"/>
</dbReference>
<dbReference type="InterPro" id="IPR036271">
    <property type="entry name" value="Tet_transcr_reg_TetR-rel_C_sf"/>
</dbReference>
<dbReference type="SUPFAM" id="SSF48498">
    <property type="entry name" value="Tetracyclin repressor-like, C-terminal domain"/>
    <property type="match status" value="1"/>
</dbReference>
<name>A0A3D9ZYC0_9ACTN</name>
<keyword evidence="1" id="KW-0805">Transcription regulation</keyword>
<comment type="caution">
    <text evidence="7">The sequence shown here is derived from an EMBL/GenBank/DDBJ whole genome shotgun (WGS) entry which is preliminary data.</text>
</comment>
<dbReference type="Gene3D" id="1.10.357.10">
    <property type="entry name" value="Tetracycline Repressor, domain 2"/>
    <property type="match status" value="1"/>
</dbReference>
<dbReference type="Pfam" id="PF02909">
    <property type="entry name" value="TetR_C_1"/>
    <property type="match status" value="1"/>
</dbReference>
<dbReference type="Proteomes" id="UP000256913">
    <property type="component" value="Unassembled WGS sequence"/>
</dbReference>
<feature type="compositionally biased region" description="Basic and acidic residues" evidence="5">
    <location>
        <begin position="218"/>
        <end position="227"/>
    </location>
</feature>
<protein>
    <submittedName>
        <fullName evidence="7">TetR family transcriptional regulator</fullName>
    </submittedName>
</protein>
<evidence type="ECO:0000313" key="7">
    <source>
        <dbReference type="EMBL" id="REG02112.1"/>
    </source>
</evidence>
<keyword evidence="3" id="KW-0804">Transcription</keyword>
<feature type="DNA-binding region" description="H-T-H motif" evidence="4">
    <location>
        <begin position="57"/>
        <end position="76"/>
    </location>
</feature>
<dbReference type="PANTHER" id="PTHR30055">
    <property type="entry name" value="HTH-TYPE TRANSCRIPTIONAL REGULATOR RUTR"/>
    <property type="match status" value="1"/>
</dbReference>
<dbReference type="PANTHER" id="PTHR30055:SF151">
    <property type="entry name" value="TRANSCRIPTIONAL REGULATORY PROTEIN"/>
    <property type="match status" value="1"/>
</dbReference>
<dbReference type="SUPFAM" id="SSF46689">
    <property type="entry name" value="Homeodomain-like"/>
    <property type="match status" value="1"/>
</dbReference>
<evidence type="ECO:0000313" key="8">
    <source>
        <dbReference type="Proteomes" id="UP000256913"/>
    </source>
</evidence>
<dbReference type="InterPro" id="IPR050109">
    <property type="entry name" value="HTH-type_TetR-like_transc_reg"/>
</dbReference>
<dbReference type="AlphaFoldDB" id="A0A3D9ZYC0"/>
<dbReference type="Gene3D" id="1.10.10.60">
    <property type="entry name" value="Homeodomain-like"/>
    <property type="match status" value="1"/>
</dbReference>
<dbReference type="EMBL" id="QUMQ01000001">
    <property type="protein sequence ID" value="REG02112.1"/>
    <property type="molecule type" value="Genomic_DNA"/>
</dbReference>
<feature type="domain" description="HTH tetR-type" evidence="6">
    <location>
        <begin position="34"/>
        <end position="94"/>
    </location>
</feature>
<evidence type="ECO:0000256" key="1">
    <source>
        <dbReference type="ARBA" id="ARBA00023015"/>
    </source>
</evidence>
<dbReference type="PROSITE" id="PS50977">
    <property type="entry name" value="HTH_TETR_2"/>
    <property type="match status" value="1"/>
</dbReference>
<dbReference type="InterPro" id="IPR001647">
    <property type="entry name" value="HTH_TetR"/>
</dbReference>
<organism evidence="7 8">
    <name type="scientific">Asanoa ferruginea</name>
    <dbReference type="NCBI Taxonomy" id="53367"/>
    <lineage>
        <taxon>Bacteria</taxon>
        <taxon>Bacillati</taxon>
        <taxon>Actinomycetota</taxon>
        <taxon>Actinomycetes</taxon>
        <taxon>Micromonosporales</taxon>
        <taxon>Micromonosporaceae</taxon>
        <taxon>Asanoa</taxon>
    </lineage>
</organism>
<evidence type="ECO:0000256" key="3">
    <source>
        <dbReference type="ARBA" id="ARBA00023163"/>
    </source>
</evidence>
<evidence type="ECO:0000256" key="5">
    <source>
        <dbReference type="SAM" id="MobiDB-lite"/>
    </source>
</evidence>
<feature type="region of interest" description="Disordered" evidence="5">
    <location>
        <begin position="216"/>
        <end position="235"/>
    </location>
</feature>
<dbReference type="InterPro" id="IPR009057">
    <property type="entry name" value="Homeodomain-like_sf"/>
</dbReference>
<keyword evidence="8" id="KW-1185">Reference proteome</keyword>
<dbReference type="GO" id="GO:0045892">
    <property type="term" value="P:negative regulation of DNA-templated transcription"/>
    <property type="evidence" value="ECO:0007669"/>
    <property type="project" value="InterPro"/>
</dbReference>
<evidence type="ECO:0000259" key="6">
    <source>
        <dbReference type="PROSITE" id="PS50977"/>
    </source>
</evidence>
<keyword evidence="2 4" id="KW-0238">DNA-binding</keyword>
<dbReference type="GO" id="GO:0003700">
    <property type="term" value="F:DNA-binding transcription factor activity"/>
    <property type="evidence" value="ECO:0007669"/>
    <property type="project" value="TreeGrafter"/>
</dbReference>
<dbReference type="Pfam" id="PF00440">
    <property type="entry name" value="TetR_N"/>
    <property type="match status" value="1"/>
</dbReference>
<proteinExistence type="predicted"/>
<evidence type="ECO:0000256" key="2">
    <source>
        <dbReference type="ARBA" id="ARBA00023125"/>
    </source>
</evidence>
<sequence>MYVLEVRSTVYVMSRDTAGGPIWARPEPRGRGPRFSRAQIADAALAIADADGIDAVSMRNVATRLGAGTMTLYNYVRTKDELVALMDDALMAEVLVPARELPGDWREAVATIARRTWAVLLRHPWAVATGRGGASLGPNAMRHFEQYLAVLAGTGLDSAATFDLLAVVDSYVFGSVLRAGESRRSATGQDPETVAAIIDYGLAQLRTGEFPHTAALLGDRDPRDPDAPRPPIDEQGLVDQFERGLQAILDGAAARFVTPGMPNDASAR</sequence>